<evidence type="ECO:0000256" key="2">
    <source>
        <dbReference type="ARBA" id="ARBA00022737"/>
    </source>
</evidence>
<dbReference type="CDD" id="cd00096">
    <property type="entry name" value="Ig"/>
    <property type="match status" value="1"/>
</dbReference>
<accession>A0A2B4SRG2</accession>
<feature type="region of interest" description="Disordered" evidence="5">
    <location>
        <begin position="1"/>
        <end position="43"/>
    </location>
</feature>
<dbReference type="InterPro" id="IPR035976">
    <property type="entry name" value="Sushi/SCR/CCP_sf"/>
</dbReference>
<keyword evidence="4" id="KW-0393">Immunoglobulin domain</keyword>
<feature type="compositionally biased region" description="Low complexity" evidence="5">
    <location>
        <begin position="24"/>
        <end position="36"/>
    </location>
</feature>
<dbReference type="InterPro" id="IPR003598">
    <property type="entry name" value="Ig_sub2"/>
</dbReference>
<dbReference type="InterPro" id="IPR013783">
    <property type="entry name" value="Ig-like_fold"/>
</dbReference>
<dbReference type="EMBL" id="LSMT01000040">
    <property type="protein sequence ID" value="PFX31122.1"/>
    <property type="molecule type" value="Genomic_DNA"/>
</dbReference>
<feature type="domain" description="Ig-like" evidence="6">
    <location>
        <begin position="221"/>
        <end position="305"/>
    </location>
</feature>
<reference evidence="8" key="1">
    <citation type="journal article" date="2017" name="bioRxiv">
        <title>Comparative analysis of the genomes of Stylophora pistillata and Acropora digitifera provides evidence for extensive differences between species of corals.</title>
        <authorList>
            <person name="Voolstra C.R."/>
            <person name="Li Y."/>
            <person name="Liew Y.J."/>
            <person name="Baumgarten S."/>
            <person name="Zoccola D."/>
            <person name="Flot J.-F."/>
            <person name="Tambutte S."/>
            <person name="Allemand D."/>
            <person name="Aranda M."/>
        </authorList>
    </citation>
    <scope>NUCLEOTIDE SEQUENCE [LARGE SCALE GENOMIC DNA]</scope>
</reference>
<evidence type="ECO:0000313" key="7">
    <source>
        <dbReference type="EMBL" id="PFX31122.1"/>
    </source>
</evidence>
<dbReference type="InterPro" id="IPR000436">
    <property type="entry name" value="Sushi_SCR_CCP_dom"/>
</dbReference>
<dbReference type="PANTHER" id="PTHR12231">
    <property type="entry name" value="CTX-RELATED TYPE I TRANSMEMBRANE PROTEIN"/>
    <property type="match status" value="1"/>
</dbReference>
<dbReference type="SMART" id="SM00409">
    <property type="entry name" value="IG"/>
    <property type="match status" value="3"/>
</dbReference>
<dbReference type="Proteomes" id="UP000225706">
    <property type="component" value="Unassembled WGS sequence"/>
</dbReference>
<name>A0A2B4SRG2_STYPI</name>
<sequence>MNGHKLGAQGPPGQQGARGRRGRPGPAGKTGPPGARGLRGTPGISPKLNVTYIEELTKRMESQVTTFVPKITCSLQSKIQGDDERILVINEKLEMRKVRFGDQGKIECRAENIFGTQVARVKLFVFGPPRFSITLPGKVIGFLGKTTKLLCDVVGFPTPVVKWNRSPAIPLPQVRSSLTKGSLIIENTKSDDEGVYICTARNEHGTVIHGTFLKVESVVPPEFSTTLTSSISVPGIRETLRINCSAKGSPLPTVTWYKDDVDAIHAINSVSNDEYTSELVINNFQPEDQGIYRCVARNKYNDTITTNSTVFLPNCGNPVNIDNAMIMKSKNWAGEFVRYLCHAGYTMIGPAVLIDWNVFITPSFMTTPGEWATKTPATSVTII</sequence>
<dbReference type="Gene3D" id="2.60.40.10">
    <property type="entry name" value="Immunoglobulins"/>
    <property type="match status" value="3"/>
</dbReference>
<evidence type="ECO:0000256" key="3">
    <source>
        <dbReference type="ARBA" id="ARBA00023157"/>
    </source>
</evidence>
<dbReference type="GO" id="GO:0043005">
    <property type="term" value="C:neuron projection"/>
    <property type="evidence" value="ECO:0007669"/>
    <property type="project" value="TreeGrafter"/>
</dbReference>
<evidence type="ECO:0000259" key="6">
    <source>
        <dbReference type="PROSITE" id="PS50835"/>
    </source>
</evidence>
<dbReference type="STRING" id="50429.A0A2B4SRG2"/>
<dbReference type="OrthoDB" id="5979486at2759"/>
<keyword evidence="2" id="KW-0677">Repeat</keyword>
<dbReference type="PANTHER" id="PTHR12231:SF253">
    <property type="entry name" value="DPR-INTERACTING PROTEIN ETA, ISOFORM B-RELATED"/>
    <property type="match status" value="1"/>
</dbReference>
<gene>
    <name evidence="7" type="primary">PXDNL</name>
    <name evidence="7" type="ORF">AWC38_SpisGene4060</name>
</gene>
<feature type="compositionally biased region" description="Low complexity" evidence="5">
    <location>
        <begin position="7"/>
        <end position="17"/>
    </location>
</feature>
<organism evidence="7 8">
    <name type="scientific">Stylophora pistillata</name>
    <name type="common">Smooth cauliflower coral</name>
    <dbReference type="NCBI Taxonomy" id="50429"/>
    <lineage>
        <taxon>Eukaryota</taxon>
        <taxon>Metazoa</taxon>
        <taxon>Cnidaria</taxon>
        <taxon>Anthozoa</taxon>
        <taxon>Hexacorallia</taxon>
        <taxon>Scleractinia</taxon>
        <taxon>Astrocoeniina</taxon>
        <taxon>Pocilloporidae</taxon>
        <taxon>Stylophora</taxon>
    </lineage>
</organism>
<dbReference type="SUPFAM" id="SSF57535">
    <property type="entry name" value="Complement control module/SCR domain"/>
    <property type="match status" value="1"/>
</dbReference>
<dbReference type="FunFam" id="2.60.40.10:FF:000032">
    <property type="entry name" value="palladin isoform X1"/>
    <property type="match status" value="1"/>
</dbReference>
<keyword evidence="3" id="KW-1015">Disulfide bond</keyword>
<dbReference type="SUPFAM" id="SSF48726">
    <property type="entry name" value="Immunoglobulin"/>
    <property type="match status" value="3"/>
</dbReference>
<dbReference type="CDD" id="cd00033">
    <property type="entry name" value="CCP"/>
    <property type="match status" value="1"/>
</dbReference>
<dbReference type="InterPro" id="IPR036179">
    <property type="entry name" value="Ig-like_dom_sf"/>
</dbReference>
<keyword evidence="1" id="KW-0732">Signal</keyword>
<feature type="domain" description="Ig-like" evidence="6">
    <location>
        <begin position="129"/>
        <end position="209"/>
    </location>
</feature>
<dbReference type="SMART" id="SM00408">
    <property type="entry name" value="IGc2"/>
    <property type="match status" value="2"/>
</dbReference>
<evidence type="ECO:0000256" key="4">
    <source>
        <dbReference type="ARBA" id="ARBA00023319"/>
    </source>
</evidence>
<dbReference type="AlphaFoldDB" id="A0A2B4SRG2"/>
<protein>
    <submittedName>
        <fullName evidence="7">Peroxidasin-like protein</fullName>
    </submittedName>
</protein>
<comment type="caution">
    <text evidence="7">The sequence shown here is derived from an EMBL/GenBank/DDBJ whole genome shotgun (WGS) entry which is preliminary data.</text>
</comment>
<dbReference type="InterPro" id="IPR051170">
    <property type="entry name" value="Neural/epithelial_adhesion"/>
</dbReference>
<evidence type="ECO:0000256" key="5">
    <source>
        <dbReference type="SAM" id="MobiDB-lite"/>
    </source>
</evidence>
<evidence type="ECO:0000256" key="1">
    <source>
        <dbReference type="ARBA" id="ARBA00022729"/>
    </source>
</evidence>
<dbReference type="InterPro" id="IPR007110">
    <property type="entry name" value="Ig-like_dom"/>
</dbReference>
<dbReference type="Pfam" id="PF13927">
    <property type="entry name" value="Ig_3"/>
    <property type="match status" value="2"/>
</dbReference>
<dbReference type="InterPro" id="IPR003599">
    <property type="entry name" value="Ig_sub"/>
</dbReference>
<keyword evidence="8" id="KW-1185">Reference proteome</keyword>
<evidence type="ECO:0000313" key="8">
    <source>
        <dbReference type="Proteomes" id="UP000225706"/>
    </source>
</evidence>
<dbReference type="PROSITE" id="PS50835">
    <property type="entry name" value="IG_LIKE"/>
    <property type="match status" value="2"/>
</dbReference>
<proteinExistence type="predicted"/>